<dbReference type="Gene3D" id="3.40.710.10">
    <property type="entry name" value="DD-peptidase/beta-lactamase superfamily"/>
    <property type="match status" value="1"/>
</dbReference>
<sequence>MAVSGRWRNSRCLWRGGRRLCAGSALEHAAGAAPAARASEAAGLRGLQFREALVAAPRALRLYSAAFLLWWDYRRTGRRAECKRRELGLSARAEAWEEEPAEVEAMWEAAHERNAPRVRRVIDRLRGLWVKIGQYLSSRPDVVPAPYIRHLSGLQDAGQASPWRRVALTLSEELGPSWKQIVEVDAEPLATASVAQVHRGRLRCSGETVAVKVQHRGVGTQMRMDLVNLDLLVGLMRRFDADQDWRPVVSEWSVAVRQELDFVQEAANLREVALNLERSSVKAIVPKPKDGLVTPRVLIMDFCAGVPARDPEILGALGVNCELLVERVCVAFAAQIHGDGFFNADPHPGNVHVSTDPAQNGGDPSMPILMDYGLTKRFSPEMRLAFARLLHASEAVDADGLERALEEMGFLFEREPLEDLANMRRLFTAVPKSQAAALRRQRAGERRRGREEAPAGRRRRPVAAWPVELVFFLRVTGLLKGLAASLDVPVDYMGIMARAARGALRAAVPRAQRSAGGVLRGGDPQLPAASAGSPLQRRLESALEQIHGALRGLQVAVAGPGGALLASVCAGELGAADPRPVRPDSLFCVFSAGKAPCAAALLRLVGEGRLRLEDPVPRHWPGFAAEGKGACTVEHVLRHRAGLATALPEGVTLDQLLDLDAMVDFVAGARPASAPGAAEAYHALTFGWLLAGLARGCTGQGLAEVLQSRVVAPLGLSEEMLVILGVPQRVLAQEGRLATLEVAGGGPSQGPQRGSGAPAVPLLS</sequence>
<evidence type="ECO:0000313" key="4">
    <source>
        <dbReference type="EMBL" id="CAK0844691.1"/>
    </source>
</evidence>
<comment type="caution">
    <text evidence="4">The sequence shown here is derived from an EMBL/GenBank/DDBJ whole genome shotgun (WGS) entry which is preliminary data.</text>
</comment>
<organism evidence="4 5">
    <name type="scientific">Prorocentrum cordatum</name>
    <dbReference type="NCBI Taxonomy" id="2364126"/>
    <lineage>
        <taxon>Eukaryota</taxon>
        <taxon>Sar</taxon>
        <taxon>Alveolata</taxon>
        <taxon>Dinophyceae</taxon>
        <taxon>Prorocentrales</taxon>
        <taxon>Prorocentraceae</taxon>
        <taxon>Prorocentrum</taxon>
    </lineage>
</organism>
<dbReference type="EMBL" id="CAUYUJ010014686">
    <property type="protein sequence ID" value="CAK0844691.1"/>
    <property type="molecule type" value="Genomic_DNA"/>
</dbReference>
<dbReference type="SUPFAM" id="SSF56601">
    <property type="entry name" value="beta-lactamase/transpeptidase-like"/>
    <property type="match status" value="1"/>
</dbReference>
<proteinExistence type="predicted"/>
<dbReference type="Proteomes" id="UP001189429">
    <property type="component" value="Unassembled WGS sequence"/>
</dbReference>
<keyword evidence="5" id="KW-1185">Reference proteome</keyword>
<feature type="domain" description="ABC1 atypical kinase-like" evidence="3">
    <location>
        <begin position="154"/>
        <end position="400"/>
    </location>
</feature>
<dbReference type="InterPro" id="IPR004147">
    <property type="entry name" value="ABC1_dom"/>
</dbReference>
<feature type="region of interest" description="Disordered" evidence="1">
    <location>
        <begin position="437"/>
        <end position="458"/>
    </location>
</feature>
<dbReference type="PANTHER" id="PTHR43173">
    <property type="entry name" value="ABC1 FAMILY PROTEIN"/>
    <property type="match status" value="1"/>
</dbReference>
<accession>A0ABN9TFT3</accession>
<dbReference type="InterPro" id="IPR001466">
    <property type="entry name" value="Beta-lactam-related"/>
</dbReference>
<dbReference type="Pfam" id="PF03109">
    <property type="entry name" value="ABC1"/>
    <property type="match status" value="1"/>
</dbReference>
<evidence type="ECO:0000313" key="5">
    <source>
        <dbReference type="Proteomes" id="UP001189429"/>
    </source>
</evidence>
<dbReference type="CDD" id="cd05121">
    <property type="entry name" value="ABC1_ADCK3-like"/>
    <property type="match status" value="1"/>
</dbReference>
<evidence type="ECO:0000259" key="2">
    <source>
        <dbReference type="Pfam" id="PF00144"/>
    </source>
</evidence>
<reference evidence="4" key="1">
    <citation type="submission" date="2023-10" db="EMBL/GenBank/DDBJ databases">
        <authorList>
            <person name="Chen Y."/>
            <person name="Shah S."/>
            <person name="Dougan E. K."/>
            <person name="Thang M."/>
            <person name="Chan C."/>
        </authorList>
    </citation>
    <scope>NUCLEOTIDE SEQUENCE [LARGE SCALE GENOMIC DNA]</scope>
</reference>
<dbReference type="InterPro" id="IPR012338">
    <property type="entry name" value="Beta-lactam/transpept-like"/>
</dbReference>
<dbReference type="Pfam" id="PF00144">
    <property type="entry name" value="Beta-lactamase"/>
    <property type="match status" value="1"/>
</dbReference>
<dbReference type="InterPro" id="IPR051130">
    <property type="entry name" value="Mito_struct-func_regulator"/>
</dbReference>
<feature type="region of interest" description="Disordered" evidence="1">
    <location>
        <begin position="742"/>
        <end position="764"/>
    </location>
</feature>
<dbReference type="InterPro" id="IPR011009">
    <property type="entry name" value="Kinase-like_dom_sf"/>
</dbReference>
<evidence type="ECO:0000259" key="3">
    <source>
        <dbReference type="Pfam" id="PF03109"/>
    </source>
</evidence>
<feature type="domain" description="Beta-lactamase-related" evidence="2">
    <location>
        <begin position="547"/>
        <end position="718"/>
    </location>
</feature>
<protein>
    <recommendedName>
        <fullName evidence="6">ABC1 atypical kinase-like domain-containing protein</fullName>
    </recommendedName>
</protein>
<dbReference type="PANTHER" id="PTHR43173:SF3">
    <property type="entry name" value="ABC1 FAMILY PROTEIN"/>
    <property type="match status" value="1"/>
</dbReference>
<name>A0ABN9TFT3_9DINO</name>
<dbReference type="SUPFAM" id="SSF56112">
    <property type="entry name" value="Protein kinase-like (PK-like)"/>
    <property type="match status" value="1"/>
</dbReference>
<gene>
    <name evidence="4" type="ORF">PCOR1329_LOCUS38739</name>
</gene>
<evidence type="ECO:0008006" key="6">
    <source>
        <dbReference type="Google" id="ProtNLM"/>
    </source>
</evidence>
<feature type="compositionally biased region" description="Basic and acidic residues" evidence="1">
    <location>
        <begin position="442"/>
        <end position="455"/>
    </location>
</feature>
<evidence type="ECO:0000256" key="1">
    <source>
        <dbReference type="SAM" id="MobiDB-lite"/>
    </source>
</evidence>